<organism evidence="1 2">
    <name type="scientific">Brevifollis gellanilyticus</name>
    <dbReference type="NCBI Taxonomy" id="748831"/>
    <lineage>
        <taxon>Bacteria</taxon>
        <taxon>Pseudomonadati</taxon>
        <taxon>Verrucomicrobiota</taxon>
        <taxon>Verrucomicrobiia</taxon>
        <taxon>Verrucomicrobiales</taxon>
        <taxon>Verrucomicrobiaceae</taxon>
    </lineage>
</organism>
<name>A0A512MGT7_9BACT</name>
<dbReference type="OrthoDB" id="192483at2"/>
<sequence>MTRKINRIAFWVLAIALVAGGAMFYFREGLFRGGNGYVPAQLRPFLQASRLELIALDPGALRPAQKQAGGNAEVQTPQPLCHGYPVLGAVTLASAADLEEIRAAIRDLDRSGRTWNGLIAGCFTPRHCIRLATSSGVSDLLICYECHGVKILEGSTADEQKVTGTIYMAGAAPAESGIVNAILTRHSIPLPKE</sequence>
<dbReference type="AlphaFoldDB" id="A0A512MGT7"/>
<comment type="caution">
    <text evidence="1">The sequence shown here is derived from an EMBL/GenBank/DDBJ whole genome shotgun (WGS) entry which is preliminary data.</text>
</comment>
<evidence type="ECO:0000313" key="2">
    <source>
        <dbReference type="Proteomes" id="UP000321577"/>
    </source>
</evidence>
<reference evidence="1 2" key="1">
    <citation type="submission" date="2019-07" db="EMBL/GenBank/DDBJ databases">
        <title>Whole genome shotgun sequence of Brevifollis gellanilyticus NBRC 108608.</title>
        <authorList>
            <person name="Hosoyama A."/>
            <person name="Uohara A."/>
            <person name="Ohji S."/>
            <person name="Ichikawa N."/>
        </authorList>
    </citation>
    <scope>NUCLEOTIDE SEQUENCE [LARGE SCALE GENOMIC DNA]</scope>
    <source>
        <strain evidence="1 2">NBRC 108608</strain>
    </source>
</reference>
<keyword evidence="2" id="KW-1185">Reference proteome</keyword>
<gene>
    <name evidence="1" type="ORF">BGE01nite_52340</name>
</gene>
<protein>
    <submittedName>
        <fullName evidence="1">Uncharacterized protein</fullName>
    </submittedName>
</protein>
<accession>A0A512MGT7</accession>
<dbReference type="Proteomes" id="UP000321577">
    <property type="component" value="Unassembled WGS sequence"/>
</dbReference>
<evidence type="ECO:0000313" key="1">
    <source>
        <dbReference type="EMBL" id="GEP45943.1"/>
    </source>
</evidence>
<proteinExistence type="predicted"/>
<dbReference type="EMBL" id="BKAG01000063">
    <property type="protein sequence ID" value="GEP45943.1"/>
    <property type="molecule type" value="Genomic_DNA"/>
</dbReference>